<keyword evidence="1" id="KW-0472">Membrane</keyword>
<keyword evidence="1" id="KW-0812">Transmembrane</keyword>
<evidence type="ECO:0000313" key="3">
    <source>
        <dbReference type="Proteomes" id="UP000198551"/>
    </source>
</evidence>
<evidence type="ECO:0008006" key="4">
    <source>
        <dbReference type="Google" id="ProtNLM"/>
    </source>
</evidence>
<keyword evidence="3" id="KW-1185">Reference proteome</keyword>
<feature type="transmembrane region" description="Helical" evidence="1">
    <location>
        <begin position="46"/>
        <end position="65"/>
    </location>
</feature>
<proteinExistence type="predicted"/>
<sequence>MIGRILRIEIRRSSALWLALGAALLGTPLLYLAVDGWGGRWMLLALWQREYLFILWPMALGLGAWQAGRDRRSRTGELVAATARPRWQRVLPAAVAMALCGAAGYCLMYVGGAVQVAAYASYLPGQSIVIAGVGVLWMVSGVWLGMTVGALAPARLTPPVTAVVGATVALVAITDRGYAHVPKAVHLLTPSPFGFWGDFVTVLGRVSVAHTVWLVGLAVSALAGFLCSTRTTRTAAVLPAVAAAVVALAILPAGRQRLPVPDTAAAALVCDSEPEPAVCVTRVHAGALTDLREPARQALATLSAKLPQAPTAVHETPESWYEVPPAPQPQDVLLVELELAPWGGAKAGPDELRWRLLDGAGTRPCAYTLGNPDAARANRVARLAAAAWLTDGAPPAGPDRDAALQTWQALGALPAAEQRDRVAALRKAALACTEVNLLDILAGDDR</sequence>
<organism evidence="2 3">
    <name type="scientific">Micromonospora marina</name>
    <dbReference type="NCBI Taxonomy" id="307120"/>
    <lineage>
        <taxon>Bacteria</taxon>
        <taxon>Bacillati</taxon>
        <taxon>Actinomycetota</taxon>
        <taxon>Actinomycetes</taxon>
        <taxon>Micromonosporales</taxon>
        <taxon>Micromonosporaceae</taxon>
        <taxon>Micromonospora</taxon>
    </lineage>
</organism>
<reference evidence="3" key="1">
    <citation type="submission" date="2016-06" db="EMBL/GenBank/DDBJ databases">
        <authorList>
            <person name="Varghese N."/>
        </authorList>
    </citation>
    <scope>NUCLEOTIDE SEQUENCE [LARGE SCALE GENOMIC DNA]</scope>
    <source>
        <strain evidence="3">DSM 45555</strain>
    </source>
</reference>
<dbReference type="AlphaFoldDB" id="A0A1C4X7K0"/>
<feature type="transmembrane region" description="Helical" evidence="1">
    <location>
        <begin position="94"/>
        <end position="122"/>
    </location>
</feature>
<gene>
    <name evidence="2" type="ORF">GA0070215_106196</name>
</gene>
<feature type="transmembrane region" description="Helical" evidence="1">
    <location>
        <begin position="199"/>
        <end position="223"/>
    </location>
</feature>
<dbReference type="Proteomes" id="UP000198551">
    <property type="component" value="Unassembled WGS sequence"/>
</dbReference>
<feature type="transmembrane region" description="Helical" evidence="1">
    <location>
        <begin position="159"/>
        <end position="179"/>
    </location>
</feature>
<dbReference type="RefSeq" id="WP_091044773.1">
    <property type="nucleotide sequence ID" value="NZ_FMCV01000006.1"/>
</dbReference>
<feature type="transmembrane region" description="Helical" evidence="1">
    <location>
        <begin position="128"/>
        <end position="152"/>
    </location>
</feature>
<evidence type="ECO:0000256" key="1">
    <source>
        <dbReference type="SAM" id="Phobius"/>
    </source>
</evidence>
<dbReference type="EMBL" id="FMCV01000006">
    <property type="protein sequence ID" value="SCF04448.1"/>
    <property type="molecule type" value="Genomic_DNA"/>
</dbReference>
<feature type="transmembrane region" description="Helical" evidence="1">
    <location>
        <begin position="15"/>
        <end position="34"/>
    </location>
</feature>
<accession>A0A1C4X7K0</accession>
<keyword evidence="1" id="KW-1133">Transmembrane helix</keyword>
<name>A0A1C4X7K0_9ACTN</name>
<feature type="transmembrane region" description="Helical" evidence="1">
    <location>
        <begin position="235"/>
        <end position="254"/>
    </location>
</feature>
<evidence type="ECO:0000313" key="2">
    <source>
        <dbReference type="EMBL" id="SCF04448.1"/>
    </source>
</evidence>
<protein>
    <recommendedName>
        <fullName evidence="4">ABC-type transport system involved in multi-copper enzyme maturation, permease component</fullName>
    </recommendedName>
</protein>